<proteinExistence type="predicted"/>
<accession>A0A2W1F382</accession>
<name>A0A2W1F382_9PLEO</name>
<gene>
    <name evidence="1" type="ORF">PtrM4_064170</name>
</gene>
<sequence length="713" mass="82973">MGEVHCKQNRCNELVELWDHPPDDLQPLMATHQDDLWRMKIKLAHEESNWKLVERLCLAYIELAISKLVQDPQSKSFWELCAWKFDTWILLLRALAENHDAVEGRHILSGIRDRAFGEQFPTQDRSLMLAYMWLCGMSNNPMLEHLKIYWEQHSNRIVCFPDIKPFVKVMRVEEYSELLDFVREKSAMDYAPKTQDLHIIEQNTLKMFYYTHCSITHPPPVGLIHWRQGNMEIVFRRAVTSPWSTESNSSIGFIAIYCLLQLHRDAMCNKEPQHPLQTTRNSRLLLQAAMLARHLVACHKEKQDRTLSLLAARLHLNLGLGKCAFQLYRFTKSKEMLLYNLSVYVLSRISLAHPFGADGRGGFSAEEELENVIDSMNRMENKVQDTMIPDLQSITWDKTIGLLRLKEKFRTSLSKLTCITERRRVARLKGESVDNLPVLDWTNYRSVNDDIDRNVFPHYDQDAKGPLSYVMPNRLPNASWMLSNHNNIEACTRVLCKETQRLDYIRATDGVVGSNEFDTPAESRAKIMWALINDIVKIMTWEKDYLDTLTRPIKKLPQELHAMRVAMEKLRMPGSTTLKLEDEPAMFHENMLISCYTKFEVLRALNKMIEHMREKVINPKSTHFMKATLPKNWVPEVETEMKICYEAIRDLARSYIFLIKEKGEAAIKAQIRWGITGQVLRNMLTDADVALYAREYVDSALQAWEGVLKVKLK</sequence>
<dbReference type="Proteomes" id="UP000245464">
    <property type="component" value="Chromosome 2"/>
</dbReference>
<comment type="caution">
    <text evidence="1">The sequence shown here is derived from an EMBL/GenBank/DDBJ whole genome shotgun (WGS) entry which is preliminary data.</text>
</comment>
<dbReference type="EMBL" id="NQIK02000002">
    <property type="protein sequence ID" value="KAF7574793.1"/>
    <property type="molecule type" value="Genomic_DNA"/>
</dbReference>
<protein>
    <submittedName>
        <fullName evidence="1">NatB-MDM20 domain containing protein</fullName>
    </submittedName>
</protein>
<evidence type="ECO:0000313" key="1">
    <source>
        <dbReference type="EMBL" id="KAF7574793.1"/>
    </source>
</evidence>
<dbReference type="InterPro" id="IPR019183">
    <property type="entry name" value="NAA25_NatB_aux_su"/>
</dbReference>
<dbReference type="Pfam" id="PF09797">
    <property type="entry name" value="NatB_MDM20"/>
    <property type="match status" value="1"/>
</dbReference>
<evidence type="ECO:0000313" key="2">
    <source>
        <dbReference type="Proteomes" id="UP000245464"/>
    </source>
</evidence>
<dbReference type="KEGG" id="ptrr:6341055"/>
<reference evidence="1" key="1">
    <citation type="journal article" date="2018" name="BMC Genomics">
        <title>Comparative genomics of the wheat fungal pathogen Pyrenophora tritici-repentis reveals chromosomal variations and genome plasticity.</title>
        <authorList>
            <person name="Moolhuijzen P."/>
            <person name="See P.T."/>
            <person name="Hane J.K."/>
            <person name="Shi G."/>
            <person name="Liu Z."/>
            <person name="Oliver R.P."/>
            <person name="Moffat C.S."/>
        </authorList>
    </citation>
    <scope>NUCLEOTIDE SEQUENCE [LARGE SCALE GENOMIC DNA]</scope>
    <source>
        <strain evidence="1">M4</strain>
    </source>
</reference>
<dbReference type="GeneID" id="6341055"/>
<organism evidence="1 2">
    <name type="scientific">Pyrenophora tritici-repentis</name>
    <dbReference type="NCBI Taxonomy" id="45151"/>
    <lineage>
        <taxon>Eukaryota</taxon>
        <taxon>Fungi</taxon>
        <taxon>Dikarya</taxon>
        <taxon>Ascomycota</taxon>
        <taxon>Pezizomycotina</taxon>
        <taxon>Dothideomycetes</taxon>
        <taxon>Pleosporomycetidae</taxon>
        <taxon>Pleosporales</taxon>
        <taxon>Pleosporineae</taxon>
        <taxon>Pleosporaceae</taxon>
        <taxon>Pyrenophora</taxon>
    </lineage>
</organism>
<dbReference type="RefSeq" id="XP_001933165.2">
    <property type="nucleotide sequence ID" value="XM_001933130.2"/>
</dbReference>
<dbReference type="AlphaFoldDB" id="A0A2W1F382"/>